<evidence type="ECO:0000313" key="2">
    <source>
        <dbReference type="Proteomes" id="UP000765509"/>
    </source>
</evidence>
<proteinExistence type="predicted"/>
<gene>
    <name evidence="1" type="ORF">O181_030531</name>
</gene>
<organism evidence="1 2">
    <name type="scientific">Austropuccinia psidii MF-1</name>
    <dbReference type="NCBI Taxonomy" id="1389203"/>
    <lineage>
        <taxon>Eukaryota</taxon>
        <taxon>Fungi</taxon>
        <taxon>Dikarya</taxon>
        <taxon>Basidiomycota</taxon>
        <taxon>Pucciniomycotina</taxon>
        <taxon>Pucciniomycetes</taxon>
        <taxon>Pucciniales</taxon>
        <taxon>Sphaerophragmiaceae</taxon>
        <taxon>Austropuccinia</taxon>
    </lineage>
</organism>
<reference evidence="1" key="1">
    <citation type="submission" date="2021-03" db="EMBL/GenBank/DDBJ databases">
        <title>Draft genome sequence of rust myrtle Austropuccinia psidii MF-1, a brazilian biotype.</title>
        <authorList>
            <person name="Quecine M.C."/>
            <person name="Pachon D.M.R."/>
            <person name="Bonatelli M.L."/>
            <person name="Correr F.H."/>
            <person name="Franceschini L.M."/>
            <person name="Leite T.F."/>
            <person name="Margarido G.R.A."/>
            <person name="Almeida C.A."/>
            <person name="Ferrarezi J.A."/>
            <person name="Labate C.A."/>
        </authorList>
    </citation>
    <scope>NUCLEOTIDE SEQUENCE</scope>
    <source>
        <strain evidence="1">MF-1</strain>
    </source>
</reference>
<accession>A0A9Q3CT61</accession>
<sequence>MMDNGKIIKRNDVIFDAYVFPGPPVEENSHEDLTQYSNNNGVTNISDYEHISQLESPHSNDDSNSVNVINTPDIPVAKPGWDYNLTSNQAPKYVSAEINESNILSLKRQENMAIHSINSKFQKSNLMEGINVTS</sequence>
<comment type="caution">
    <text evidence="1">The sequence shown here is derived from an EMBL/GenBank/DDBJ whole genome shotgun (WGS) entry which is preliminary data.</text>
</comment>
<name>A0A9Q3CT61_9BASI</name>
<dbReference type="EMBL" id="AVOT02010778">
    <property type="protein sequence ID" value="MBW0490816.1"/>
    <property type="molecule type" value="Genomic_DNA"/>
</dbReference>
<keyword evidence="2" id="KW-1185">Reference proteome</keyword>
<dbReference type="OrthoDB" id="3053679at2759"/>
<dbReference type="Proteomes" id="UP000765509">
    <property type="component" value="Unassembled WGS sequence"/>
</dbReference>
<protein>
    <submittedName>
        <fullName evidence="1">Uncharacterized protein</fullName>
    </submittedName>
</protein>
<dbReference type="AlphaFoldDB" id="A0A9Q3CT61"/>
<evidence type="ECO:0000313" key="1">
    <source>
        <dbReference type="EMBL" id="MBW0490816.1"/>
    </source>
</evidence>